<feature type="region of interest" description="Disordered" evidence="1">
    <location>
        <begin position="1"/>
        <end position="102"/>
    </location>
</feature>
<reference evidence="2" key="1">
    <citation type="submission" date="2021-01" db="EMBL/GenBank/DDBJ databases">
        <authorList>
            <person name="Corre E."/>
            <person name="Pelletier E."/>
            <person name="Niang G."/>
            <person name="Scheremetjew M."/>
            <person name="Finn R."/>
            <person name="Kale V."/>
            <person name="Holt S."/>
            <person name="Cochrane G."/>
            <person name="Meng A."/>
            <person name="Brown T."/>
            <person name="Cohen L."/>
        </authorList>
    </citation>
    <scope>NUCLEOTIDE SEQUENCE</scope>
    <source>
        <strain evidence="2">CCMP3124</strain>
    </source>
</reference>
<proteinExistence type="predicted"/>
<feature type="compositionally biased region" description="Low complexity" evidence="1">
    <location>
        <begin position="86"/>
        <end position="98"/>
    </location>
</feature>
<evidence type="ECO:0000256" key="1">
    <source>
        <dbReference type="SAM" id="MobiDB-lite"/>
    </source>
</evidence>
<sequence>MIADKSRSSEASEGPSLSRETNDTKLASSGSLVRLLERKPRKLQLAETDSPSLRLMRAKLDSMQKSRTQSPAVSPRPKHSDRVAYSSRLSGSSPSSPSHAKAKFIDHGTRLESIKLFSGPTNNAAAQETGSFTRDASQALSDCGASSPGVAYARLRGASVFSPRMNSLSLSPVRERSEVSEEDDCGESRVDAVVLA</sequence>
<dbReference type="AlphaFoldDB" id="A0A7S1TMB0"/>
<evidence type="ECO:0000313" key="2">
    <source>
        <dbReference type="EMBL" id="CAD9241071.1"/>
    </source>
</evidence>
<dbReference type="EMBL" id="HBGI01004361">
    <property type="protein sequence ID" value="CAD9241071.1"/>
    <property type="molecule type" value="Transcribed_RNA"/>
</dbReference>
<name>A0A7S1TMB0_9RHOD</name>
<feature type="compositionally biased region" description="Basic and acidic residues" evidence="1">
    <location>
        <begin position="1"/>
        <end position="10"/>
    </location>
</feature>
<protein>
    <submittedName>
        <fullName evidence="2">Uncharacterized protein</fullName>
    </submittedName>
</protein>
<feature type="region of interest" description="Disordered" evidence="1">
    <location>
        <begin position="168"/>
        <end position="196"/>
    </location>
</feature>
<accession>A0A7S1TMB0</accession>
<organism evidence="2">
    <name type="scientific">Erythrolobus australicus</name>
    <dbReference type="NCBI Taxonomy" id="1077150"/>
    <lineage>
        <taxon>Eukaryota</taxon>
        <taxon>Rhodophyta</taxon>
        <taxon>Bangiophyceae</taxon>
        <taxon>Porphyridiales</taxon>
        <taxon>Porphyridiaceae</taxon>
        <taxon>Erythrolobus</taxon>
    </lineage>
</organism>
<gene>
    <name evidence="2" type="ORF">EAUS1353_LOCUS2811</name>
</gene>